<evidence type="ECO:0008006" key="3">
    <source>
        <dbReference type="Google" id="ProtNLM"/>
    </source>
</evidence>
<feature type="compositionally biased region" description="Acidic residues" evidence="1">
    <location>
        <begin position="61"/>
        <end position="106"/>
    </location>
</feature>
<accession>A0A6C0E364</accession>
<name>A0A6C0E364_9ZZZZ</name>
<sequence>MSEQDHKISSMLALISTMAQELDFFRRKMLDNSMSDAVGGKRVSHHSMSFELEPNNKLIEVSDEDSQSSDNDEDYEDEDEDDQDDDDDDDEEGEEGEDDNNENENENENVKVLNIHLGNDQSSHMLDTTHFKKLDNERYGVSDNDENESDDDVDLEDDIISINSSDLPNVISNTSTDLTDTIHLEELMSNNTNLQFLKSVDINGLVNNDDNDTHTTQTYSVDYKKMSVQKLRSIAIEKGIHVDVSKMKKNEILNLLLNP</sequence>
<feature type="region of interest" description="Disordered" evidence="1">
    <location>
        <begin position="46"/>
        <end position="106"/>
    </location>
</feature>
<proteinExistence type="predicted"/>
<evidence type="ECO:0000256" key="1">
    <source>
        <dbReference type="SAM" id="MobiDB-lite"/>
    </source>
</evidence>
<dbReference type="AlphaFoldDB" id="A0A6C0E364"/>
<evidence type="ECO:0000313" key="2">
    <source>
        <dbReference type="EMBL" id="QHT23030.1"/>
    </source>
</evidence>
<dbReference type="EMBL" id="MN739723">
    <property type="protein sequence ID" value="QHT23030.1"/>
    <property type="molecule type" value="Genomic_DNA"/>
</dbReference>
<protein>
    <recommendedName>
        <fullName evidence="3">Rho termination factor N-terminal domain-containing protein</fullName>
    </recommendedName>
</protein>
<organism evidence="2">
    <name type="scientific">viral metagenome</name>
    <dbReference type="NCBI Taxonomy" id="1070528"/>
    <lineage>
        <taxon>unclassified sequences</taxon>
        <taxon>metagenomes</taxon>
        <taxon>organismal metagenomes</taxon>
    </lineage>
</organism>
<reference evidence="2" key="1">
    <citation type="journal article" date="2020" name="Nature">
        <title>Giant virus diversity and host interactions through global metagenomics.</title>
        <authorList>
            <person name="Schulz F."/>
            <person name="Roux S."/>
            <person name="Paez-Espino D."/>
            <person name="Jungbluth S."/>
            <person name="Walsh D.A."/>
            <person name="Denef V.J."/>
            <person name="McMahon K.D."/>
            <person name="Konstantinidis K.T."/>
            <person name="Eloe-Fadrosh E.A."/>
            <person name="Kyrpides N.C."/>
            <person name="Woyke T."/>
        </authorList>
    </citation>
    <scope>NUCLEOTIDE SEQUENCE</scope>
    <source>
        <strain evidence="2">GVMAG-M-3300023179-114</strain>
    </source>
</reference>